<evidence type="ECO:0000313" key="2">
    <source>
        <dbReference type="Proteomes" id="UP000076858"/>
    </source>
</evidence>
<keyword evidence="2" id="KW-1185">Reference proteome</keyword>
<reference evidence="1 2" key="1">
    <citation type="submission" date="2016-03" db="EMBL/GenBank/DDBJ databases">
        <title>EvidentialGene: Evidence-directed Construction of Genes on Genomes.</title>
        <authorList>
            <person name="Gilbert D.G."/>
            <person name="Choi J.-H."/>
            <person name="Mockaitis K."/>
            <person name="Colbourne J."/>
            <person name="Pfrender M."/>
        </authorList>
    </citation>
    <scope>NUCLEOTIDE SEQUENCE [LARGE SCALE GENOMIC DNA]</scope>
    <source>
        <strain evidence="1 2">Xinb3</strain>
        <tissue evidence="1">Complete organism</tissue>
    </source>
</reference>
<organism evidence="1 2">
    <name type="scientific">Daphnia magna</name>
    <dbReference type="NCBI Taxonomy" id="35525"/>
    <lineage>
        <taxon>Eukaryota</taxon>
        <taxon>Metazoa</taxon>
        <taxon>Ecdysozoa</taxon>
        <taxon>Arthropoda</taxon>
        <taxon>Crustacea</taxon>
        <taxon>Branchiopoda</taxon>
        <taxon>Diplostraca</taxon>
        <taxon>Cladocera</taxon>
        <taxon>Anomopoda</taxon>
        <taxon>Daphniidae</taxon>
        <taxon>Daphnia</taxon>
    </lineage>
</organism>
<accession>A0A162D265</accession>
<name>A0A162D265_9CRUS</name>
<evidence type="ECO:0000313" key="1">
    <source>
        <dbReference type="EMBL" id="KZS04104.1"/>
    </source>
</evidence>
<protein>
    <submittedName>
        <fullName evidence="1">Uncharacterized protein</fullName>
    </submittedName>
</protein>
<comment type="caution">
    <text evidence="1">The sequence shown here is derived from an EMBL/GenBank/DDBJ whole genome shotgun (WGS) entry which is preliminary data.</text>
</comment>
<dbReference type="PANTHER" id="PTHR33050:SF7">
    <property type="entry name" value="RIBONUCLEASE H"/>
    <property type="match status" value="1"/>
</dbReference>
<dbReference type="AlphaFoldDB" id="A0A162D265"/>
<gene>
    <name evidence="1" type="ORF">APZ42_033037</name>
</gene>
<dbReference type="PANTHER" id="PTHR33050">
    <property type="entry name" value="REVERSE TRANSCRIPTASE DOMAIN-CONTAINING PROTEIN"/>
    <property type="match status" value="1"/>
</dbReference>
<proteinExistence type="predicted"/>
<dbReference type="CDD" id="cd09275">
    <property type="entry name" value="RNase_HI_RT_DIRS1"/>
    <property type="match status" value="1"/>
</dbReference>
<sequence length="293" mass="33444">MATGLGTTVWMGVDKAAQEAENKSKYILVASFIRKGKEKLRLRGQALAAQKTVVQIPPESQPGTSRQRPTLLEKINQDIRAQTIPKPIPIEPKNKLFLLLIGRIINSEVCVGAALLALKTFTRQSFNISVKMFLDNNTAVCYINKCGGTKSRNLTEVAKQISEWCEEKSISLSASFLPGKLNVIADRESRAKTESSDWKLCERIFQKISLIWPTDIDLFSSCWNNQLDNFISWKPQPLAFTFDTFFISWKPWRGYAFPPFSIIPRCLEKLRREQSTIILVWLTQPWFPILFEL</sequence>
<dbReference type="InterPro" id="IPR052055">
    <property type="entry name" value="Hepadnavirus_pol/RT"/>
</dbReference>
<dbReference type="EMBL" id="LRGB01003134">
    <property type="protein sequence ID" value="KZS04104.1"/>
    <property type="molecule type" value="Genomic_DNA"/>
</dbReference>
<dbReference type="Proteomes" id="UP000076858">
    <property type="component" value="Unassembled WGS sequence"/>
</dbReference>